<accession>A0AAD6Z3S7</accession>
<evidence type="ECO:0000313" key="2">
    <source>
        <dbReference type="Proteomes" id="UP001218218"/>
    </source>
</evidence>
<organism evidence="1 2">
    <name type="scientific">Mycena albidolilacea</name>
    <dbReference type="NCBI Taxonomy" id="1033008"/>
    <lineage>
        <taxon>Eukaryota</taxon>
        <taxon>Fungi</taxon>
        <taxon>Dikarya</taxon>
        <taxon>Basidiomycota</taxon>
        <taxon>Agaricomycotina</taxon>
        <taxon>Agaricomycetes</taxon>
        <taxon>Agaricomycetidae</taxon>
        <taxon>Agaricales</taxon>
        <taxon>Marasmiineae</taxon>
        <taxon>Mycenaceae</taxon>
        <taxon>Mycena</taxon>
    </lineage>
</organism>
<dbReference type="Proteomes" id="UP001218218">
    <property type="component" value="Unassembled WGS sequence"/>
</dbReference>
<sequence length="166" mass="17328">MSFQLSNSSAATAALAIQVTPTVSSYSTNGCSGTPLATWSGVANLAVCQATPGAVSLDITETNCEMDVFATSLEVEFRSAIYSAQCTYTLSALQGDKFLVRPAYEMIRNDGGVCAVAAAEVLSGIHPTHPNGHPGGLKLLEWILRSTNAVDARAKAATETLTLMPE</sequence>
<dbReference type="AlphaFoldDB" id="A0AAD6Z3S7"/>
<dbReference type="EMBL" id="JARIHO010000095">
    <property type="protein sequence ID" value="KAJ7305679.1"/>
    <property type="molecule type" value="Genomic_DNA"/>
</dbReference>
<comment type="caution">
    <text evidence="1">The sequence shown here is derived from an EMBL/GenBank/DDBJ whole genome shotgun (WGS) entry which is preliminary data.</text>
</comment>
<protein>
    <submittedName>
        <fullName evidence="1">Uncharacterized protein</fullName>
    </submittedName>
</protein>
<proteinExistence type="predicted"/>
<gene>
    <name evidence="1" type="ORF">DFH08DRAFT_824980</name>
</gene>
<reference evidence="1" key="1">
    <citation type="submission" date="2023-03" db="EMBL/GenBank/DDBJ databases">
        <title>Massive genome expansion in bonnet fungi (Mycena s.s.) driven by repeated elements and novel gene families across ecological guilds.</title>
        <authorList>
            <consortium name="Lawrence Berkeley National Laboratory"/>
            <person name="Harder C.B."/>
            <person name="Miyauchi S."/>
            <person name="Viragh M."/>
            <person name="Kuo A."/>
            <person name="Thoen E."/>
            <person name="Andreopoulos B."/>
            <person name="Lu D."/>
            <person name="Skrede I."/>
            <person name="Drula E."/>
            <person name="Henrissat B."/>
            <person name="Morin E."/>
            <person name="Kohler A."/>
            <person name="Barry K."/>
            <person name="LaButti K."/>
            <person name="Morin E."/>
            <person name="Salamov A."/>
            <person name="Lipzen A."/>
            <person name="Mereny Z."/>
            <person name="Hegedus B."/>
            <person name="Baldrian P."/>
            <person name="Stursova M."/>
            <person name="Weitz H."/>
            <person name="Taylor A."/>
            <person name="Grigoriev I.V."/>
            <person name="Nagy L.G."/>
            <person name="Martin F."/>
            <person name="Kauserud H."/>
        </authorList>
    </citation>
    <scope>NUCLEOTIDE SEQUENCE</scope>
    <source>
        <strain evidence="1">CBHHK002</strain>
    </source>
</reference>
<evidence type="ECO:0000313" key="1">
    <source>
        <dbReference type="EMBL" id="KAJ7305679.1"/>
    </source>
</evidence>
<keyword evidence="2" id="KW-1185">Reference proteome</keyword>
<name>A0AAD6Z3S7_9AGAR</name>